<evidence type="ECO:0000313" key="2">
    <source>
        <dbReference type="Proteomes" id="UP000820818"/>
    </source>
</evidence>
<protein>
    <submittedName>
        <fullName evidence="1">Uncharacterized protein</fullName>
    </submittedName>
</protein>
<proteinExistence type="predicted"/>
<dbReference type="AlphaFoldDB" id="A0AAD5KVW4"/>
<dbReference type="Proteomes" id="UP000820818">
    <property type="component" value="Linkage Group LG4"/>
</dbReference>
<dbReference type="EMBL" id="WJBH02000004">
    <property type="protein sequence ID" value="KAI9560062.1"/>
    <property type="molecule type" value="Genomic_DNA"/>
</dbReference>
<accession>A0AAD5KVW4</accession>
<keyword evidence="2" id="KW-1185">Reference proteome</keyword>
<reference evidence="1 2" key="1">
    <citation type="submission" date="2022-05" db="EMBL/GenBank/DDBJ databases">
        <title>A multi-omics perspective on studying reproductive biology in Daphnia sinensis.</title>
        <authorList>
            <person name="Jia J."/>
        </authorList>
    </citation>
    <scope>NUCLEOTIDE SEQUENCE [LARGE SCALE GENOMIC DNA]</scope>
    <source>
        <strain evidence="1 2">WSL</strain>
    </source>
</reference>
<name>A0AAD5KVW4_9CRUS</name>
<organism evidence="1 2">
    <name type="scientific">Daphnia sinensis</name>
    <dbReference type="NCBI Taxonomy" id="1820382"/>
    <lineage>
        <taxon>Eukaryota</taxon>
        <taxon>Metazoa</taxon>
        <taxon>Ecdysozoa</taxon>
        <taxon>Arthropoda</taxon>
        <taxon>Crustacea</taxon>
        <taxon>Branchiopoda</taxon>
        <taxon>Diplostraca</taxon>
        <taxon>Cladocera</taxon>
        <taxon>Anomopoda</taxon>
        <taxon>Daphniidae</taxon>
        <taxon>Daphnia</taxon>
        <taxon>Daphnia similis group</taxon>
    </lineage>
</organism>
<evidence type="ECO:0000313" key="1">
    <source>
        <dbReference type="EMBL" id="KAI9560062.1"/>
    </source>
</evidence>
<gene>
    <name evidence="1" type="ORF">GHT06_014072</name>
</gene>
<comment type="caution">
    <text evidence="1">The sequence shown here is derived from an EMBL/GenBank/DDBJ whole genome shotgun (WGS) entry which is preliminary data.</text>
</comment>
<sequence length="108" mass="12054">MEIGLPRFRQTDDHLRLCPCSACPSLSERVIMWSEQFHPAFVSLKTTTWYPEANTQGRCGGPQEDEGVDYWMLPSGVVHLKIAPTAVQPGIKTIASRTSNGIFYGQIE</sequence>